<accession>A0A7J7DHE3</accession>
<sequence>MYQHVCIYSQTATISLSWSRSSLPPPSRLVKSTIRCVALTKQGERFLNTIAAKDTDSSLADRLIGKFVAASSKSVALNALSYLLSSQDGNSRFSSLALPLYYRITEASWFNWNPKLMADLIALLDKRGRHKECETLMIEATSKLSSRERELAMFYCNLMDSLSKQKSERGFDDCYDRLYRIVCDSCSVYVKRQGYKSMIGGLCERGEPKGAQNLIEEMRMKGIKPSLFEFRSVLYAYGRLGLFADMQRSIDEIENEGFKIDTVCSNMVLSSYGAHDELPRMVSWLQKMRTSGIQMSTRTYNTTLNSCPTLTRMLQGSNDFPVSITELVEILSESEVLLVKELACSSVLEEAMEWDSMEAKLDLHGMHLGSAYLIMLQWMEEMRRRLGGGEFVVPAGITVVCGSGKHSSARGESPIKIMVKKMMIQTKSPMRIDRKNIGCFVAKGKAVKDWLFQ</sequence>
<dbReference type="SUPFAM" id="SSF160443">
    <property type="entry name" value="SMR domain-like"/>
    <property type="match status" value="1"/>
</dbReference>
<dbReference type="InterPro" id="IPR036063">
    <property type="entry name" value="Smr_dom_sf"/>
</dbReference>
<dbReference type="PANTHER" id="PTHR47447">
    <property type="entry name" value="OS03G0856100 PROTEIN"/>
    <property type="match status" value="1"/>
</dbReference>
<proteinExistence type="inferred from homology"/>
<comment type="caution">
    <text evidence="5">The sequence shown here is derived from an EMBL/GenBank/DDBJ whole genome shotgun (WGS) entry which is preliminary data.</text>
</comment>
<dbReference type="FunCoup" id="A0A7J7DHE3">
    <property type="interactions" value="2854"/>
</dbReference>
<feature type="repeat" description="PPR" evidence="3">
    <location>
        <begin position="191"/>
        <end position="225"/>
    </location>
</feature>
<gene>
    <name evidence="5" type="ORF">HS088_TW07G01373</name>
</gene>
<evidence type="ECO:0000313" key="6">
    <source>
        <dbReference type="Proteomes" id="UP000593562"/>
    </source>
</evidence>
<evidence type="ECO:0000313" key="5">
    <source>
        <dbReference type="EMBL" id="KAF5745780.1"/>
    </source>
</evidence>
<dbReference type="Proteomes" id="UP000593562">
    <property type="component" value="Unassembled WGS sequence"/>
</dbReference>
<dbReference type="PROSITE" id="PS50828">
    <property type="entry name" value="SMR"/>
    <property type="match status" value="1"/>
</dbReference>
<dbReference type="InterPro" id="IPR002885">
    <property type="entry name" value="PPR_rpt"/>
</dbReference>
<dbReference type="Gene3D" id="3.30.1370.110">
    <property type="match status" value="1"/>
</dbReference>
<feature type="domain" description="Smr" evidence="4">
    <location>
        <begin position="361"/>
        <end position="445"/>
    </location>
</feature>
<evidence type="ECO:0000259" key="4">
    <source>
        <dbReference type="PROSITE" id="PS50828"/>
    </source>
</evidence>
<keyword evidence="2" id="KW-0677">Repeat</keyword>
<organism evidence="5 6">
    <name type="scientific">Tripterygium wilfordii</name>
    <name type="common">Thunder God vine</name>
    <dbReference type="NCBI Taxonomy" id="458696"/>
    <lineage>
        <taxon>Eukaryota</taxon>
        <taxon>Viridiplantae</taxon>
        <taxon>Streptophyta</taxon>
        <taxon>Embryophyta</taxon>
        <taxon>Tracheophyta</taxon>
        <taxon>Spermatophyta</taxon>
        <taxon>Magnoliopsida</taxon>
        <taxon>eudicotyledons</taxon>
        <taxon>Gunneridae</taxon>
        <taxon>Pentapetalae</taxon>
        <taxon>rosids</taxon>
        <taxon>fabids</taxon>
        <taxon>Celastrales</taxon>
        <taxon>Celastraceae</taxon>
        <taxon>Tripterygium</taxon>
    </lineage>
</organism>
<evidence type="ECO:0000256" key="1">
    <source>
        <dbReference type="ARBA" id="ARBA00007626"/>
    </source>
</evidence>
<evidence type="ECO:0000256" key="3">
    <source>
        <dbReference type="PROSITE-ProRule" id="PRU00708"/>
    </source>
</evidence>
<dbReference type="Pfam" id="PF01535">
    <property type="entry name" value="PPR"/>
    <property type="match status" value="2"/>
</dbReference>
<dbReference type="PROSITE" id="PS51375">
    <property type="entry name" value="PPR"/>
    <property type="match status" value="1"/>
</dbReference>
<dbReference type="OrthoDB" id="1931748at2759"/>
<dbReference type="InterPro" id="IPR002625">
    <property type="entry name" value="Smr_dom"/>
</dbReference>
<reference evidence="5 6" key="1">
    <citation type="journal article" date="2020" name="Nat. Commun.">
        <title>Genome of Tripterygium wilfordii and identification of cytochrome P450 involved in triptolide biosynthesis.</title>
        <authorList>
            <person name="Tu L."/>
            <person name="Su P."/>
            <person name="Zhang Z."/>
            <person name="Gao L."/>
            <person name="Wang J."/>
            <person name="Hu T."/>
            <person name="Zhou J."/>
            <person name="Zhang Y."/>
            <person name="Zhao Y."/>
            <person name="Liu Y."/>
            <person name="Song Y."/>
            <person name="Tong Y."/>
            <person name="Lu Y."/>
            <person name="Yang J."/>
            <person name="Xu C."/>
            <person name="Jia M."/>
            <person name="Peters R.J."/>
            <person name="Huang L."/>
            <person name="Gao W."/>
        </authorList>
    </citation>
    <scope>NUCLEOTIDE SEQUENCE [LARGE SCALE GENOMIC DNA]</scope>
    <source>
        <strain evidence="6">cv. XIE 37</strain>
        <tissue evidence="5">Leaf</tissue>
    </source>
</reference>
<protein>
    <submittedName>
        <fullName evidence="5">Pentatricopeptide repeat-containing protein</fullName>
    </submittedName>
</protein>
<dbReference type="PANTHER" id="PTHR47447:SF15">
    <property type="entry name" value="OS02G0120000 PROTEIN"/>
    <property type="match status" value="1"/>
</dbReference>
<dbReference type="InParanoid" id="A0A7J7DHE3"/>
<evidence type="ECO:0000256" key="2">
    <source>
        <dbReference type="ARBA" id="ARBA00022737"/>
    </source>
</evidence>
<dbReference type="SMART" id="SM00463">
    <property type="entry name" value="SMR"/>
    <property type="match status" value="1"/>
</dbReference>
<dbReference type="Gene3D" id="1.25.40.10">
    <property type="entry name" value="Tetratricopeptide repeat domain"/>
    <property type="match status" value="1"/>
</dbReference>
<comment type="similarity">
    <text evidence="1">Belongs to the PPR family. P subfamily.</text>
</comment>
<dbReference type="AlphaFoldDB" id="A0A7J7DHE3"/>
<dbReference type="NCBIfam" id="TIGR00756">
    <property type="entry name" value="PPR"/>
    <property type="match status" value="1"/>
</dbReference>
<dbReference type="EMBL" id="JAAARO010000007">
    <property type="protein sequence ID" value="KAF5745780.1"/>
    <property type="molecule type" value="Genomic_DNA"/>
</dbReference>
<dbReference type="InterPro" id="IPR011990">
    <property type="entry name" value="TPR-like_helical_dom_sf"/>
</dbReference>
<name>A0A7J7DHE3_TRIWF</name>
<keyword evidence="6" id="KW-1185">Reference proteome</keyword>